<dbReference type="InterPro" id="IPR007345">
    <property type="entry name" value="Polysacch_pyruvyl_Trfase"/>
</dbReference>
<gene>
    <name evidence="2" type="ORF">CH341_06155</name>
</gene>
<dbReference type="Proteomes" id="UP000249130">
    <property type="component" value="Unassembled WGS sequence"/>
</dbReference>
<accession>A0A327L621</accession>
<reference evidence="2 3" key="1">
    <citation type="submission" date="2017-07" db="EMBL/GenBank/DDBJ databases">
        <title>Draft Genome Sequences of Select Purple Nonsulfur Bacteria.</title>
        <authorList>
            <person name="Lasarre B."/>
            <person name="Mckinlay J.B."/>
        </authorList>
    </citation>
    <scope>NUCLEOTIDE SEQUENCE [LARGE SCALE GENOMIC DNA]</scope>
    <source>
        <strain evidence="2 3">DSM 5909</strain>
    </source>
</reference>
<dbReference type="EMBL" id="NPEX01000027">
    <property type="protein sequence ID" value="RAI44992.1"/>
    <property type="molecule type" value="Genomic_DNA"/>
</dbReference>
<dbReference type="AlphaFoldDB" id="A0A327L621"/>
<organism evidence="2 3">
    <name type="scientific">Rhodoplanes roseus</name>
    <dbReference type="NCBI Taxonomy" id="29409"/>
    <lineage>
        <taxon>Bacteria</taxon>
        <taxon>Pseudomonadati</taxon>
        <taxon>Pseudomonadota</taxon>
        <taxon>Alphaproteobacteria</taxon>
        <taxon>Hyphomicrobiales</taxon>
        <taxon>Nitrobacteraceae</taxon>
        <taxon>Rhodoplanes</taxon>
    </lineage>
</organism>
<comment type="caution">
    <text evidence="2">The sequence shown here is derived from an EMBL/GenBank/DDBJ whole genome shotgun (WGS) entry which is preliminary data.</text>
</comment>
<dbReference type="OrthoDB" id="9767435at2"/>
<dbReference type="RefSeq" id="WP_111418158.1">
    <property type="nucleotide sequence ID" value="NZ_NPEX01000027.1"/>
</dbReference>
<evidence type="ECO:0000313" key="2">
    <source>
        <dbReference type="EMBL" id="RAI44992.1"/>
    </source>
</evidence>
<feature type="domain" description="Polysaccharide pyruvyl transferase" evidence="1">
    <location>
        <begin position="30"/>
        <end position="302"/>
    </location>
</feature>
<name>A0A327L621_9BRAD</name>
<dbReference type="Pfam" id="PF04230">
    <property type="entry name" value="PS_pyruv_trans"/>
    <property type="match status" value="1"/>
</dbReference>
<protein>
    <recommendedName>
        <fullName evidence="1">Polysaccharide pyruvyl transferase domain-containing protein</fullName>
    </recommendedName>
</protein>
<sequence>MIGVLAANDGTATNPDVQTAAGLMRVTGRNVGNLAFWYTARRLFDEEVTFIPWKTAGTSLPKGLKAFVIPAANFIGTHSNLAPITEIVRELDLPVAIFGLGAQSERDDVIPPVSENVKEFLVEVSSRTPFVGVRGDYSAKVCRALGADNVEILGCPSVLMNSDRNLGKTVATKMKELVPTSVAVHAACRKGNLASVERELVRLSLLNRGSSYIVQRPPELIAAMYRETLGPQDAAYFGEVAGFLNMSVQDLTDYLLQYGHVPTSVPSWQVYLKRFSCSINTRIHGTMIAFQSGIPSLCVVHDTRTRELASTLRLPHLETTKFIEHRYDLKQMFNATNFDPVAFESRRSEVAGRYVSLFRELGLKPSRHLNSFL</sequence>
<keyword evidence="3" id="KW-1185">Reference proteome</keyword>
<evidence type="ECO:0000313" key="3">
    <source>
        <dbReference type="Proteomes" id="UP000249130"/>
    </source>
</evidence>
<evidence type="ECO:0000259" key="1">
    <source>
        <dbReference type="Pfam" id="PF04230"/>
    </source>
</evidence>
<proteinExistence type="predicted"/>